<proteinExistence type="predicted"/>
<feature type="coiled-coil region" evidence="1">
    <location>
        <begin position="285"/>
        <end position="312"/>
    </location>
</feature>
<feature type="compositionally biased region" description="Low complexity" evidence="2">
    <location>
        <begin position="30"/>
        <end position="41"/>
    </location>
</feature>
<reference evidence="3 4" key="1">
    <citation type="submission" date="2016-10" db="EMBL/GenBank/DDBJ databases">
        <authorList>
            <person name="de Groot N.N."/>
        </authorList>
    </citation>
    <scope>NUCLEOTIDE SEQUENCE [LARGE SCALE GENOMIC DNA]</scope>
    <source>
        <strain evidence="3 4">DSM 21228</strain>
    </source>
</reference>
<evidence type="ECO:0000313" key="4">
    <source>
        <dbReference type="Proteomes" id="UP000199397"/>
    </source>
</evidence>
<evidence type="ECO:0000313" key="3">
    <source>
        <dbReference type="EMBL" id="SEA41524.1"/>
    </source>
</evidence>
<evidence type="ECO:0000256" key="2">
    <source>
        <dbReference type="SAM" id="MobiDB-lite"/>
    </source>
</evidence>
<dbReference type="RefSeq" id="WP_093067063.1">
    <property type="nucleotide sequence ID" value="NZ_FNQP01000007.1"/>
</dbReference>
<dbReference type="InterPro" id="IPR011990">
    <property type="entry name" value="TPR-like_helical_dom_sf"/>
</dbReference>
<gene>
    <name evidence="3" type="ORF">SAMN05660964_01546</name>
</gene>
<dbReference type="OrthoDB" id="9812349at2"/>
<dbReference type="AlphaFoldDB" id="A0A1H4B0B6"/>
<feature type="region of interest" description="Disordered" evidence="2">
    <location>
        <begin position="1"/>
        <end position="70"/>
    </location>
</feature>
<feature type="compositionally biased region" description="Basic and acidic residues" evidence="2">
    <location>
        <begin position="42"/>
        <end position="56"/>
    </location>
</feature>
<dbReference type="SUPFAM" id="SSF48452">
    <property type="entry name" value="TPR-like"/>
    <property type="match status" value="1"/>
</dbReference>
<keyword evidence="4" id="KW-1185">Reference proteome</keyword>
<dbReference type="STRING" id="525918.SAMN05660964_01546"/>
<accession>A0A1H4B0B6</accession>
<dbReference type="EMBL" id="FNQP01000007">
    <property type="protein sequence ID" value="SEA41524.1"/>
    <property type="molecule type" value="Genomic_DNA"/>
</dbReference>
<keyword evidence="1" id="KW-0175">Coiled coil</keyword>
<sequence>MEKAQDMGAKLENMPITSGGSTDPIEAMETAKPPAEPTKAPQQHETKITEALKTDTQEPTTPEATTEKKVKTEVSQTAIAEMEGQQLTPTRFQISQDEHTENRRRIQQLLKLDEVDLTDTIIAQTPEAYPRTLLLLDIAEWQLQQQQVDNARKTIARIQQELSQTQDPTQQALILGAISKTHLLMDEWELAGQSLQQALVTAEKLPQLADQVKLLTRLANEQALFGNQIAARQVLESALKLSATLPEGIEPRSSSFVQLASGYAMLTDFAEANKLLGKVEDPAKRQKLAEFIDKLQHRVEQVRAEYLQTAQTTAP</sequence>
<protein>
    <recommendedName>
        <fullName evidence="5">Tetratricopeptide repeat-containing protein</fullName>
    </recommendedName>
</protein>
<dbReference type="Gene3D" id="1.25.40.10">
    <property type="entry name" value="Tetratricopeptide repeat domain"/>
    <property type="match status" value="1"/>
</dbReference>
<name>A0A1H4B0B6_9GAMM</name>
<evidence type="ECO:0008006" key="5">
    <source>
        <dbReference type="Google" id="ProtNLM"/>
    </source>
</evidence>
<organism evidence="3 4">
    <name type="scientific">Thiothrix caldifontis</name>
    <dbReference type="NCBI Taxonomy" id="525918"/>
    <lineage>
        <taxon>Bacteria</taxon>
        <taxon>Pseudomonadati</taxon>
        <taxon>Pseudomonadota</taxon>
        <taxon>Gammaproteobacteria</taxon>
        <taxon>Thiotrichales</taxon>
        <taxon>Thiotrichaceae</taxon>
        <taxon>Thiothrix</taxon>
    </lineage>
</organism>
<dbReference type="Proteomes" id="UP000199397">
    <property type="component" value="Unassembled WGS sequence"/>
</dbReference>
<evidence type="ECO:0000256" key="1">
    <source>
        <dbReference type="SAM" id="Coils"/>
    </source>
</evidence>